<comment type="cofactor">
    <cofactor evidence="2">
        <name>Zn(2+)</name>
        <dbReference type="ChEBI" id="CHEBI:29105"/>
    </cofactor>
    <text evidence="2">Binds 1 zinc ion per subunit.</text>
</comment>
<dbReference type="InterPro" id="IPR024078">
    <property type="entry name" value="LmbE-like_dom_sf"/>
</dbReference>
<comment type="catalytic activity">
    <reaction evidence="2">
        <text>mycothiol S-conjugate + H2O = an N-acetyl-L-cysteine-S-conjugate + 1D-myo-inositol 2-amino-2-deoxy-alpha-D-glucopyranoside</text>
        <dbReference type="Rhea" id="RHEA:36543"/>
        <dbReference type="ChEBI" id="CHEBI:15377"/>
        <dbReference type="ChEBI" id="CHEBI:58718"/>
        <dbReference type="ChEBI" id="CHEBI:58886"/>
        <dbReference type="ChEBI" id="CHEBI:59633"/>
        <dbReference type="EC" id="3.5.1.115"/>
    </reaction>
</comment>
<dbReference type="Gene3D" id="3.40.50.10320">
    <property type="entry name" value="LmbE-like"/>
    <property type="match status" value="1"/>
</dbReference>
<feature type="binding site" evidence="2">
    <location>
        <position position="23"/>
    </location>
    <ligand>
        <name>Zn(2+)</name>
        <dbReference type="ChEBI" id="CHEBI:29105"/>
    </ligand>
</feature>
<dbReference type="InterPro" id="IPR003737">
    <property type="entry name" value="GlcNAc_PI_deacetylase-related"/>
</dbReference>
<dbReference type="AlphaFoldDB" id="A0A4Y4DNB3"/>
<evidence type="ECO:0000256" key="1">
    <source>
        <dbReference type="ARBA" id="ARBA00022833"/>
    </source>
</evidence>
<dbReference type="GO" id="GO:0010127">
    <property type="term" value="P:mycothiol-dependent detoxification"/>
    <property type="evidence" value="ECO:0007669"/>
    <property type="project" value="UniProtKB-UniRule"/>
</dbReference>
<organism evidence="3 4">
    <name type="scientific">Glutamicibacter uratoxydans</name>
    <name type="common">Arthrobacter uratoxydans</name>
    <dbReference type="NCBI Taxonomy" id="43667"/>
    <lineage>
        <taxon>Bacteria</taxon>
        <taxon>Bacillati</taxon>
        <taxon>Actinomycetota</taxon>
        <taxon>Actinomycetes</taxon>
        <taxon>Micrococcales</taxon>
        <taxon>Micrococcaceae</taxon>
        <taxon>Glutamicibacter</taxon>
    </lineage>
</organism>
<dbReference type="HAMAP" id="MF_01482">
    <property type="entry name" value="Mca"/>
    <property type="match status" value="1"/>
</dbReference>
<comment type="function">
    <text evidence="2">A mycothiol (MSH, N-acetylcysteinyl-glucosaminyl-inositol) S-conjugate amidase, it recycles conjugated MSH to the N-acetyl cysteine conjugate (AcCys S-conjugate, a mercapturic acid) and the MSH precursor. Involved in MSH-dependent detoxification of a number of alkylating agents and antibiotics.</text>
</comment>
<evidence type="ECO:0000313" key="4">
    <source>
        <dbReference type="Proteomes" id="UP000316612"/>
    </source>
</evidence>
<feature type="binding site" evidence="2">
    <location>
        <position position="26"/>
    </location>
    <ligand>
        <name>Zn(2+)</name>
        <dbReference type="ChEBI" id="CHEBI:29105"/>
    </ligand>
</feature>
<dbReference type="EMBL" id="BJNY01000012">
    <property type="protein sequence ID" value="GED06792.1"/>
    <property type="molecule type" value="Genomic_DNA"/>
</dbReference>
<dbReference type="NCBIfam" id="TIGR03446">
    <property type="entry name" value="mycothiol_Mca"/>
    <property type="match status" value="1"/>
</dbReference>
<dbReference type="GO" id="GO:0016811">
    <property type="term" value="F:hydrolase activity, acting on carbon-nitrogen (but not peptide) bonds, in linear amides"/>
    <property type="evidence" value="ECO:0007669"/>
    <property type="project" value="TreeGrafter"/>
</dbReference>
<dbReference type="Pfam" id="PF02585">
    <property type="entry name" value="PIG-L"/>
    <property type="match status" value="1"/>
</dbReference>
<dbReference type="GO" id="GO:0008270">
    <property type="term" value="F:zinc ion binding"/>
    <property type="evidence" value="ECO:0007669"/>
    <property type="project" value="UniProtKB-UniRule"/>
</dbReference>
<comment type="similarity">
    <text evidence="2">Belongs to the MshB deacetylase family. Mca subfamily.</text>
</comment>
<comment type="caution">
    <text evidence="3">The sequence shown here is derived from an EMBL/GenBank/DDBJ whole genome shotgun (WGS) entry which is preliminary data.</text>
</comment>
<keyword evidence="4" id="KW-1185">Reference proteome</keyword>
<dbReference type="PANTHER" id="PTHR12993:SF11">
    <property type="entry name" value="N-ACETYLGLUCOSAMINYL-PHOSPHATIDYLINOSITOL DE-N-ACETYLASE"/>
    <property type="match status" value="1"/>
</dbReference>
<protein>
    <recommendedName>
        <fullName evidence="2">Mycothiol S-conjugate amidase</fullName>
        <ecNumber evidence="2">3.5.1.115</ecNumber>
    </recommendedName>
</protein>
<name>A0A4Y4DNB3_GLUUR</name>
<feature type="binding site" evidence="2">
    <location>
        <position position="154"/>
    </location>
    <ligand>
        <name>Zn(2+)</name>
        <dbReference type="ChEBI" id="CHEBI:29105"/>
    </ligand>
</feature>
<dbReference type="GO" id="GO:0010126">
    <property type="term" value="P:mycothiol metabolic process"/>
    <property type="evidence" value="ECO:0007669"/>
    <property type="project" value="UniProtKB-UniRule"/>
</dbReference>
<dbReference type="InterPro" id="IPR017811">
    <property type="entry name" value="Mca"/>
</dbReference>
<dbReference type="EC" id="3.5.1.115" evidence="2"/>
<evidence type="ECO:0000256" key="2">
    <source>
        <dbReference type="HAMAP-Rule" id="MF_01482"/>
    </source>
</evidence>
<reference evidence="3 4" key="1">
    <citation type="submission" date="2019-06" db="EMBL/GenBank/DDBJ databases">
        <title>Whole genome shotgun sequence of Glutamicibacter uratoxydans NBRC 15515.</title>
        <authorList>
            <person name="Hosoyama A."/>
            <person name="Uohara A."/>
            <person name="Ohji S."/>
            <person name="Ichikawa N."/>
        </authorList>
    </citation>
    <scope>NUCLEOTIDE SEQUENCE [LARGE SCALE GENOMIC DNA]</scope>
    <source>
        <strain evidence="3 4">NBRC 15515</strain>
    </source>
</reference>
<keyword evidence="2" id="KW-0378">Hydrolase</keyword>
<dbReference type="SUPFAM" id="SSF102588">
    <property type="entry name" value="LmbE-like"/>
    <property type="match status" value="1"/>
</dbReference>
<accession>A0A4Y4DNB3</accession>
<proteinExistence type="inferred from homology"/>
<sequence>MVNHEIKKIGPSEGLRLMAIHAHPDDESSKGAATMAAYVEAGAEVMVVSCTGGERGDILNAAAGELAHAHRDLAGVRRTEMAEAAAVLGIKHRWLGYVDSGLPEGDPLPDLPFGAFALQPVEVAAAGVIKLIREFRPHVIVTYDENGGYPHPDHIHTHKVSTFAFEHAGNPEMYPELGEPWSVGKLYYDRAFSPERFRTLHYAMLEAGYESPYTERVAQWEADEENQMFKWVSPHTTTTQIYCADHFSQRDQALLAHRTQIDPEGFFFAVPEHVYAESWPWEDYTLISSKVPTDLPESDLFAGLR</sequence>
<dbReference type="Proteomes" id="UP000316612">
    <property type="component" value="Unassembled WGS sequence"/>
</dbReference>
<keyword evidence="2" id="KW-0479">Metal-binding</keyword>
<keyword evidence="1 2" id="KW-0862">Zinc</keyword>
<evidence type="ECO:0000313" key="3">
    <source>
        <dbReference type="EMBL" id="GED06792.1"/>
    </source>
</evidence>
<dbReference type="PANTHER" id="PTHR12993">
    <property type="entry name" value="N-ACETYLGLUCOSAMINYL-PHOSPHATIDYLINOSITOL DE-N-ACETYLASE-RELATED"/>
    <property type="match status" value="1"/>
</dbReference>
<gene>
    <name evidence="2 3" type="primary">mca</name>
    <name evidence="3" type="ORF">AUR04nite_23240</name>
</gene>
<comment type="subunit">
    <text evidence="2">Monomer.</text>
</comment>